<sequence length="763" mass="81489">MTLFTALFSHYRRHPLQLAALALMILVATTLWSGVRQLTEQARTSLAQSEQVMAGRQQVVRVDGAGLTVGDFAVLRRAGVCVMPWLEVPRPDAVGLVIGIDPLAAHCFAEEGAPFGTPGGSRPARLDGKPFVDIAEAARLARQLPAAETPPALVLIAADDTLAAALPSGYRLVSVSTGPDTGELGESFLLNLDALGILVLLITALLLRSVYRLGIVQRRDSFALLQRFGVPLARLRRLLILEILVLSALCIGPGLWAGGWLAQSIGQGFGQSLQGLFDAPLYASPGHWGEPALIMMTVVLLACLADFLVPVRRSHAPRLRSYPLAGGLLVTGLVLALLGPSLVLLFVAVAMVFAGVGLLAPLLIQWLAERAASMASDPLRRWRHRELAVMARQLALPVVALQFTLAMVLAVQALVTTFEDTFDRWLGQRLAAELYVPVPSGQPAEPAARWLAAQPGLQQGGAWHRVIRGRARVAVGDKAARPVDLLAFAPVSSLVSDWDFLATDGNPWEALARQDAVLVNEQLARRLGVGIGDRLALEIAGSPLALPVAGIYADYGRPAAEVLVSGALLPAGFEAEFESISITPGGLSREALVGGLKQVWQVPELTLRDNAEIRALAGGVFDQTFLLTRAMSILTLVLAAIALLIMGWVFFTGRAWYFRLLATWGLSRREVAAQLTRLSVGLTASVALLALPLGIWLTWVLVHRINPLAFGWSLPMAVYPGFWVELIGLSLLIGLGIALLMGRQLRAGAALPVSASSLTGGER</sequence>
<keyword evidence="9" id="KW-1185">Reference proteome</keyword>
<dbReference type="InterPro" id="IPR038766">
    <property type="entry name" value="Membrane_comp_ABC_pdt"/>
</dbReference>
<feature type="transmembrane region" description="Helical" evidence="6">
    <location>
        <begin position="678"/>
        <end position="702"/>
    </location>
</feature>
<feature type="transmembrane region" description="Helical" evidence="6">
    <location>
        <begin position="722"/>
        <end position="741"/>
    </location>
</feature>
<gene>
    <name evidence="8" type="ORF">CLH61_09935</name>
</gene>
<evidence type="ECO:0000256" key="6">
    <source>
        <dbReference type="SAM" id="Phobius"/>
    </source>
</evidence>
<feature type="transmembrane region" description="Helical" evidence="6">
    <location>
        <begin position="389"/>
        <end position="415"/>
    </location>
</feature>
<dbReference type="GO" id="GO:0005886">
    <property type="term" value="C:plasma membrane"/>
    <property type="evidence" value="ECO:0007669"/>
    <property type="project" value="UniProtKB-SubCell"/>
</dbReference>
<dbReference type="RefSeq" id="WP_099614549.1">
    <property type="nucleotide sequence ID" value="NZ_KZ319370.1"/>
</dbReference>
<organism evidence="8 9">
    <name type="scientific">Marinobacter profundi</name>
    <dbReference type="NCBI Taxonomy" id="2666256"/>
    <lineage>
        <taxon>Bacteria</taxon>
        <taxon>Pseudomonadati</taxon>
        <taxon>Pseudomonadota</taxon>
        <taxon>Gammaproteobacteria</taxon>
        <taxon>Pseudomonadales</taxon>
        <taxon>Marinobacteraceae</taxon>
        <taxon>Marinobacter</taxon>
    </lineage>
</organism>
<feature type="transmembrane region" description="Helical" evidence="6">
    <location>
        <begin position="321"/>
        <end position="338"/>
    </location>
</feature>
<feature type="transmembrane region" description="Helical" evidence="6">
    <location>
        <begin position="235"/>
        <end position="256"/>
    </location>
</feature>
<comment type="caution">
    <text evidence="8">The sequence shown here is derived from an EMBL/GenBank/DDBJ whole genome shotgun (WGS) entry which is preliminary data.</text>
</comment>
<feature type="transmembrane region" description="Helical" evidence="6">
    <location>
        <begin position="194"/>
        <end position="214"/>
    </location>
</feature>
<keyword evidence="5 6" id="KW-0472">Membrane</keyword>
<comment type="subcellular location">
    <subcellularLocation>
        <location evidence="1">Cell membrane</location>
        <topology evidence="1">Multi-pass membrane protein</topology>
    </subcellularLocation>
</comment>
<accession>A0A2G1ULW0</accession>
<dbReference type="Pfam" id="PF02687">
    <property type="entry name" value="FtsX"/>
    <property type="match status" value="2"/>
</dbReference>
<evidence type="ECO:0000256" key="5">
    <source>
        <dbReference type="ARBA" id="ARBA00023136"/>
    </source>
</evidence>
<proteinExistence type="predicted"/>
<evidence type="ECO:0000256" key="2">
    <source>
        <dbReference type="ARBA" id="ARBA00022475"/>
    </source>
</evidence>
<dbReference type="PANTHER" id="PTHR30287:SF2">
    <property type="entry name" value="BLL1001 PROTEIN"/>
    <property type="match status" value="1"/>
</dbReference>
<evidence type="ECO:0000313" key="8">
    <source>
        <dbReference type="EMBL" id="PHQ15425.1"/>
    </source>
</evidence>
<dbReference type="EMBL" id="NTFH01000007">
    <property type="protein sequence ID" value="PHQ15425.1"/>
    <property type="molecule type" value="Genomic_DNA"/>
</dbReference>
<feature type="transmembrane region" description="Helical" evidence="6">
    <location>
        <begin position="292"/>
        <end position="309"/>
    </location>
</feature>
<evidence type="ECO:0000256" key="4">
    <source>
        <dbReference type="ARBA" id="ARBA00022989"/>
    </source>
</evidence>
<reference evidence="8 9" key="1">
    <citation type="submission" date="2017-09" db="EMBL/GenBank/DDBJ databases">
        <title>The draft genome sequences of Marinobacter sp. PWS21.</title>
        <authorList>
            <person name="Cao J."/>
        </authorList>
    </citation>
    <scope>NUCLEOTIDE SEQUENCE [LARGE SCALE GENOMIC DNA]</scope>
    <source>
        <strain evidence="8 9">PWS21</strain>
    </source>
</reference>
<name>A0A2G1ULW0_9GAMM</name>
<evidence type="ECO:0000256" key="1">
    <source>
        <dbReference type="ARBA" id="ARBA00004651"/>
    </source>
</evidence>
<feature type="transmembrane region" description="Helical" evidence="6">
    <location>
        <begin position="344"/>
        <end position="368"/>
    </location>
</feature>
<keyword evidence="4 6" id="KW-1133">Transmembrane helix</keyword>
<feature type="domain" description="ABC3 transporter permease C-terminal" evidence="7">
    <location>
        <begin position="195"/>
        <end position="305"/>
    </location>
</feature>
<dbReference type="InterPro" id="IPR003838">
    <property type="entry name" value="ABC3_permease_C"/>
</dbReference>
<dbReference type="Proteomes" id="UP000231409">
    <property type="component" value="Unassembled WGS sequence"/>
</dbReference>
<evidence type="ECO:0000256" key="3">
    <source>
        <dbReference type="ARBA" id="ARBA00022692"/>
    </source>
</evidence>
<dbReference type="AlphaFoldDB" id="A0A2G1ULW0"/>
<feature type="transmembrane region" description="Helical" evidence="6">
    <location>
        <begin position="633"/>
        <end position="657"/>
    </location>
</feature>
<dbReference type="PANTHER" id="PTHR30287">
    <property type="entry name" value="MEMBRANE COMPONENT OF PREDICTED ABC SUPERFAMILY METABOLITE UPTAKE TRANSPORTER"/>
    <property type="match status" value="1"/>
</dbReference>
<feature type="domain" description="ABC3 transporter permease C-terminal" evidence="7">
    <location>
        <begin position="630"/>
        <end position="746"/>
    </location>
</feature>
<keyword evidence="2" id="KW-1003">Cell membrane</keyword>
<keyword evidence="3 6" id="KW-0812">Transmembrane</keyword>
<evidence type="ECO:0000313" key="9">
    <source>
        <dbReference type="Proteomes" id="UP000231409"/>
    </source>
</evidence>
<protein>
    <submittedName>
        <fullName evidence="8">ABC transporter permease</fullName>
    </submittedName>
</protein>
<evidence type="ECO:0000259" key="7">
    <source>
        <dbReference type="Pfam" id="PF02687"/>
    </source>
</evidence>